<dbReference type="AlphaFoldDB" id="A0A8J3B801"/>
<feature type="compositionally biased region" description="Low complexity" evidence="1">
    <location>
        <begin position="20"/>
        <end position="34"/>
    </location>
</feature>
<keyword evidence="3" id="KW-1185">Reference proteome</keyword>
<protein>
    <submittedName>
        <fullName evidence="2">Uncharacterized protein</fullName>
    </submittedName>
</protein>
<evidence type="ECO:0000313" key="2">
    <source>
        <dbReference type="EMBL" id="GGK00036.1"/>
    </source>
</evidence>
<accession>A0A8J3B801</accession>
<evidence type="ECO:0000313" key="3">
    <source>
        <dbReference type="Proteomes" id="UP000649739"/>
    </source>
</evidence>
<dbReference type="EMBL" id="BMQB01000007">
    <property type="protein sequence ID" value="GGK00036.1"/>
    <property type="molecule type" value="Genomic_DNA"/>
</dbReference>
<feature type="region of interest" description="Disordered" evidence="1">
    <location>
        <begin position="1"/>
        <end position="57"/>
    </location>
</feature>
<reference evidence="2" key="1">
    <citation type="journal article" date="2014" name="Int. J. Syst. Evol. Microbiol.">
        <title>Complete genome sequence of Corynebacterium casei LMG S-19264T (=DSM 44701T), isolated from a smear-ripened cheese.</title>
        <authorList>
            <consortium name="US DOE Joint Genome Institute (JGI-PGF)"/>
            <person name="Walter F."/>
            <person name="Albersmeier A."/>
            <person name="Kalinowski J."/>
            <person name="Ruckert C."/>
        </authorList>
    </citation>
    <scope>NUCLEOTIDE SEQUENCE</scope>
    <source>
        <strain evidence="2">JCM 3090</strain>
    </source>
</reference>
<reference evidence="2" key="2">
    <citation type="submission" date="2020-09" db="EMBL/GenBank/DDBJ databases">
        <authorList>
            <person name="Sun Q."/>
            <person name="Ohkuma M."/>
        </authorList>
    </citation>
    <scope>NUCLEOTIDE SEQUENCE</scope>
    <source>
        <strain evidence="2">JCM 3090</strain>
    </source>
</reference>
<name>A0A8J3B801_9ACTN</name>
<comment type="caution">
    <text evidence="2">The sequence shown here is derived from an EMBL/GenBank/DDBJ whole genome shotgun (WGS) entry which is preliminary data.</text>
</comment>
<gene>
    <name evidence="2" type="ORF">GCM10010123_32320</name>
</gene>
<proteinExistence type="predicted"/>
<evidence type="ECO:0000256" key="1">
    <source>
        <dbReference type="SAM" id="MobiDB-lite"/>
    </source>
</evidence>
<sequence>MSAPFADDLFGGVEVGSGPVGTPTRPPGSTSGTGACSRGPPLVRTSGAVGPAADPGSATSRRAIVVAITVCIVVSSPWCPRYEDTECAIPAPTTSSTSEPHHPLVDPWIRDDRCGVAHSALAVGGT</sequence>
<dbReference type="Proteomes" id="UP000649739">
    <property type="component" value="Unassembled WGS sequence"/>
</dbReference>
<organism evidence="2 3">
    <name type="scientific">Pilimelia anulata</name>
    <dbReference type="NCBI Taxonomy" id="53371"/>
    <lineage>
        <taxon>Bacteria</taxon>
        <taxon>Bacillati</taxon>
        <taxon>Actinomycetota</taxon>
        <taxon>Actinomycetes</taxon>
        <taxon>Micromonosporales</taxon>
        <taxon>Micromonosporaceae</taxon>
        <taxon>Pilimelia</taxon>
    </lineage>
</organism>